<gene>
    <name evidence="1" type="ORF">ACFOD3_26435</name>
</gene>
<organism evidence="1 2">
    <name type="scientific">Falsiroseomonas tokyonensis</name>
    <dbReference type="NCBI Taxonomy" id="430521"/>
    <lineage>
        <taxon>Bacteria</taxon>
        <taxon>Pseudomonadati</taxon>
        <taxon>Pseudomonadota</taxon>
        <taxon>Alphaproteobacteria</taxon>
        <taxon>Acetobacterales</taxon>
        <taxon>Roseomonadaceae</taxon>
        <taxon>Falsiroseomonas</taxon>
    </lineage>
</organism>
<dbReference type="PANTHER" id="PTHR38340:SF1">
    <property type="entry name" value="S-LAYER PROTEIN"/>
    <property type="match status" value="1"/>
</dbReference>
<keyword evidence="2" id="KW-1185">Reference proteome</keyword>
<reference evidence="2" key="1">
    <citation type="journal article" date="2019" name="Int. J. Syst. Evol. Microbiol.">
        <title>The Global Catalogue of Microorganisms (GCM) 10K type strain sequencing project: providing services to taxonomists for standard genome sequencing and annotation.</title>
        <authorList>
            <consortium name="The Broad Institute Genomics Platform"/>
            <consortium name="The Broad Institute Genome Sequencing Center for Infectious Disease"/>
            <person name="Wu L."/>
            <person name="Ma J."/>
        </authorList>
    </citation>
    <scope>NUCLEOTIDE SEQUENCE [LARGE SCALE GENOMIC DNA]</scope>
    <source>
        <strain evidence="2">CGMCC 1.16855</strain>
    </source>
</reference>
<sequence>MDPAELARLTNDLIQQMRDSLAPTVITGTAGHDLLFGTSGNDVMLGGAGSNILFGGEGHNTFIANDRDGTADMAFGGQVADSFIWSPGSGFDFFDGGLGIDVLALQDVSLQQFIAGLRVEGLSISQLPPHGVLPVFAQTADGFECRFVNFQGQQLTMTGQVWVGGACVNFANTERITS</sequence>
<proteinExistence type="predicted"/>
<dbReference type="RefSeq" id="WP_216839912.1">
    <property type="nucleotide sequence ID" value="NZ_JAFNJS010000011.1"/>
</dbReference>
<dbReference type="InterPro" id="IPR050557">
    <property type="entry name" value="RTX_toxin/Mannuronan_C5-epim"/>
</dbReference>
<dbReference type="EMBL" id="JBHRSB010000011">
    <property type="protein sequence ID" value="MFC3003461.1"/>
    <property type="molecule type" value="Genomic_DNA"/>
</dbReference>
<protein>
    <recommendedName>
        <fullName evidence="3">Calcium-binding protein</fullName>
    </recommendedName>
</protein>
<name>A0ABV7C0F0_9PROT</name>
<dbReference type="InterPro" id="IPR001343">
    <property type="entry name" value="Hemolysn_Ca-bd"/>
</dbReference>
<accession>A0ABV7C0F0</accession>
<evidence type="ECO:0008006" key="3">
    <source>
        <dbReference type="Google" id="ProtNLM"/>
    </source>
</evidence>
<evidence type="ECO:0000313" key="1">
    <source>
        <dbReference type="EMBL" id="MFC3003461.1"/>
    </source>
</evidence>
<dbReference type="PANTHER" id="PTHR38340">
    <property type="entry name" value="S-LAYER PROTEIN"/>
    <property type="match status" value="1"/>
</dbReference>
<dbReference type="Proteomes" id="UP001595420">
    <property type="component" value="Unassembled WGS sequence"/>
</dbReference>
<dbReference type="Pfam" id="PF00353">
    <property type="entry name" value="HemolysinCabind"/>
    <property type="match status" value="1"/>
</dbReference>
<evidence type="ECO:0000313" key="2">
    <source>
        <dbReference type="Proteomes" id="UP001595420"/>
    </source>
</evidence>
<comment type="caution">
    <text evidence="1">The sequence shown here is derived from an EMBL/GenBank/DDBJ whole genome shotgun (WGS) entry which is preliminary data.</text>
</comment>